<dbReference type="Proteomes" id="UP001241758">
    <property type="component" value="Unassembled WGS sequence"/>
</dbReference>
<evidence type="ECO:0000313" key="2">
    <source>
        <dbReference type="Proteomes" id="UP001241758"/>
    </source>
</evidence>
<organism evidence="1 2">
    <name type="scientific">Actinoplanes sandaracinus</name>
    <dbReference type="NCBI Taxonomy" id="3045177"/>
    <lineage>
        <taxon>Bacteria</taxon>
        <taxon>Bacillati</taxon>
        <taxon>Actinomycetota</taxon>
        <taxon>Actinomycetes</taxon>
        <taxon>Micromonosporales</taxon>
        <taxon>Micromonosporaceae</taxon>
        <taxon>Actinoplanes</taxon>
    </lineage>
</organism>
<reference evidence="1 2" key="1">
    <citation type="submission" date="2023-05" db="EMBL/GenBank/DDBJ databases">
        <title>Actinoplanes sp. NEAU-A12 genome sequencing.</title>
        <authorList>
            <person name="Wang Z.-S."/>
        </authorList>
    </citation>
    <scope>NUCLEOTIDE SEQUENCE [LARGE SCALE GENOMIC DNA]</scope>
    <source>
        <strain evidence="1 2">NEAU-A12</strain>
    </source>
</reference>
<accession>A0ABT6WJ39</accession>
<protein>
    <submittedName>
        <fullName evidence="1">Uncharacterized protein</fullName>
    </submittedName>
</protein>
<comment type="caution">
    <text evidence="1">The sequence shown here is derived from an EMBL/GenBank/DDBJ whole genome shotgun (WGS) entry which is preliminary data.</text>
</comment>
<keyword evidence="2" id="KW-1185">Reference proteome</keyword>
<name>A0ABT6WJ39_9ACTN</name>
<gene>
    <name evidence="1" type="ORF">QLQ12_14175</name>
</gene>
<dbReference type="RefSeq" id="WP_282760095.1">
    <property type="nucleotide sequence ID" value="NZ_JASCTH010000008.1"/>
</dbReference>
<sequence length="85" mass="9671">MPKAFRRGDAVTVMPPYDDDPLILSFQHYGRIVKVCGDPEKEGIAYYVVLGSTWPTNQLFGPFPTARLRSGWRDEHNHWRAAPGL</sequence>
<proteinExistence type="predicted"/>
<dbReference type="EMBL" id="JASCTH010000008">
    <property type="protein sequence ID" value="MDI6099746.1"/>
    <property type="molecule type" value="Genomic_DNA"/>
</dbReference>
<evidence type="ECO:0000313" key="1">
    <source>
        <dbReference type="EMBL" id="MDI6099746.1"/>
    </source>
</evidence>